<sequence>MTPLRLRDGTAFPRLGQGTWRMGEDGTRRKEEVAALRAGLDLGLTLIDTAEMYGEGGAEKVVAEAIAGRREEVFLVSKVYPHNASRRGLPQALERSLKRLKVDRLDLYLLHWRGSVPLAETVEAMERAREAGKIARWGVSNLDVDDLLELEAALPDCATDQVLLNLEHRGPEFDLLPFCATQEMPVMAYSPVGQGGALLRHPVLVKLAAARGATPGQMALAWTLSLPGVVSIPKASGLAHVRENAAAGEMVLSPEELAALDAAFPPPRRKQELAML</sequence>
<name>A0A840ABN6_9PROT</name>
<evidence type="ECO:0000259" key="4">
    <source>
        <dbReference type="Pfam" id="PF00248"/>
    </source>
</evidence>
<dbReference type="PIRSF" id="PIRSF000097">
    <property type="entry name" value="AKR"/>
    <property type="match status" value="1"/>
</dbReference>
<organism evidence="5 6">
    <name type="scientific">Roseococcus suduntuyensis</name>
    <dbReference type="NCBI Taxonomy" id="455361"/>
    <lineage>
        <taxon>Bacteria</taxon>
        <taxon>Pseudomonadati</taxon>
        <taxon>Pseudomonadota</taxon>
        <taxon>Alphaproteobacteria</taxon>
        <taxon>Acetobacterales</taxon>
        <taxon>Roseomonadaceae</taxon>
        <taxon>Roseococcus</taxon>
    </lineage>
</organism>
<evidence type="ECO:0000256" key="3">
    <source>
        <dbReference type="PIRSR" id="PIRSR000097-3"/>
    </source>
</evidence>
<feature type="active site" description="Proton donor" evidence="1">
    <location>
        <position position="53"/>
    </location>
</feature>
<evidence type="ECO:0000256" key="1">
    <source>
        <dbReference type="PIRSR" id="PIRSR000097-1"/>
    </source>
</evidence>
<dbReference type="SUPFAM" id="SSF51430">
    <property type="entry name" value="NAD(P)-linked oxidoreductase"/>
    <property type="match status" value="1"/>
</dbReference>
<dbReference type="AlphaFoldDB" id="A0A840ABN6"/>
<dbReference type="Gene3D" id="3.20.20.100">
    <property type="entry name" value="NADP-dependent oxidoreductase domain"/>
    <property type="match status" value="1"/>
</dbReference>
<keyword evidence="6" id="KW-1185">Reference proteome</keyword>
<feature type="domain" description="NADP-dependent oxidoreductase" evidence="4">
    <location>
        <begin position="14"/>
        <end position="262"/>
    </location>
</feature>
<gene>
    <name evidence="5" type="ORF">GGQ83_002830</name>
</gene>
<accession>A0A840ABN6</accession>
<proteinExistence type="predicted"/>
<dbReference type="PANTHER" id="PTHR43638">
    <property type="entry name" value="OXIDOREDUCTASE, ALDO/KETO REDUCTASE FAMILY PROTEIN"/>
    <property type="match status" value="1"/>
</dbReference>
<evidence type="ECO:0000313" key="6">
    <source>
        <dbReference type="Proteomes" id="UP000553193"/>
    </source>
</evidence>
<evidence type="ECO:0000313" key="5">
    <source>
        <dbReference type="EMBL" id="MBB3899378.1"/>
    </source>
</evidence>
<reference evidence="5 6" key="1">
    <citation type="submission" date="2020-08" db="EMBL/GenBank/DDBJ databases">
        <title>Genomic Encyclopedia of Type Strains, Phase IV (KMG-IV): sequencing the most valuable type-strain genomes for metagenomic binning, comparative biology and taxonomic classification.</title>
        <authorList>
            <person name="Goeker M."/>
        </authorList>
    </citation>
    <scope>NUCLEOTIDE SEQUENCE [LARGE SCALE GENOMIC DNA]</scope>
    <source>
        <strain evidence="5 6">DSM 19979</strain>
    </source>
</reference>
<dbReference type="InterPro" id="IPR023210">
    <property type="entry name" value="NADP_OxRdtase_dom"/>
</dbReference>
<protein>
    <submittedName>
        <fullName evidence="5">Diketogulonate reductase-like aldo/keto reductase</fullName>
    </submittedName>
</protein>
<dbReference type="CDD" id="cd19138">
    <property type="entry name" value="AKR_YeaE"/>
    <property type="match status" value="1"/>
</dbReference>
<comment type="caution">
    <text evidence="5">The sequence shown here is derived from an EMBL/GenBank/DDBJ whole genome shotgun (WGS) entry which is preliminary data.</text>
</comment>
<evidence type="ECO:0000256" key="2">
    <source>
        <dbReference type="PIRSR" id="PIRSR000097-2"/>
    </source>
</evidence>
<feature type="site" description="Lowers pKa of active site Tyr" evidence="3">
    <location>
        <position position="78"/>
    </location>
</feature>
<dbReference type="PRINTS" id="PR00069">
    <property type="entry name" value="ALDKETRDTASE"/>
</dbReference>
<dbReference type="PANTHER" id="PTHR43638:SF3">
    <property type="entry name" value="ALDEHYDE REDUCTASE"/>
    <property type="match status" value="1"/>
</dbReference>
<feature type="binding site" evidence="2">
    <location>
        <position position="111"/>
    </location>
    <ligand>
        <name>substrate</name>
    </ligand>
</feature>
<dbReference type="Proteomes" id="UP000553193">
    <property type="component" value="Unassembled WGS sequence"/>
</dbReference>
<dbReference type="InterPro" id="IPR036812">
    <property type="entry name" value="NAD(P)_OxRdtase_dom_sf"/>
</dbReference>
<dbReference type="Pfam" id="PF00248">
    <property type="entry name" value="Aldo_ket_red"/>
    <property type="match status" value="1"/>
</dbReference>
<dbReference type="RefSeq" id="WP_184385088.1">
    <property type="nucleotide sequence ID" value="NZ_JACIDJ010000005.1"/>
</dbReference>
<dbReference type="GO" id="GO:0016491">
    <property type="term" value="F:oxidoreductase activity"/>
    <property type="evidence" value="ECO:0007669"/>
    <property type="project" value="InterPro"/>
</dbReference>
<dbReference type="InterPro" id="IPR020471">
    <property type="entry name" value="AKR"/>
</dbReference>
<dbReference type="EMBL" id="JACIDJ010000005">
    <property type="protein sequence ID" value="MBB3899378.1"/>
    <property type="molecule type" value="Genomic_DNA"/>
</dbReference>